<dbReference type="InterPro" id="IPR041107">
    <property type="entry name" value="Rimk_N"/>
</dbReference>
<dbReference type="Proteomes" id="UP000055590">
    <property type="component" value="Chromosome"/>
</dbReference>
<dbReference type="EMBL" id="CP012332">
    <property type="protein sequence ID" value="AKU92828.1"/>
    <property type="molecule type" value="Genomic_DNA"/>
</dbReference>
<evidence type="ECO:0000256" key="9">
    <source>
        <dbReference type="ARBA" id="ARBA00023211"/>
    </source>
</evidence>
<evidence type="ECO:0000256" key="5">
    <source>
        <dbReference type="ARBA" id="ARBA00022741"/>
    </source>
</evidence>
<dbReference type="InterPro" id="IPR004666">
    <property type="entry name" value="Rp_bS6_RimK/Lys_biosynth_LsyX"/>
</dbReference>
<feature type="domain" description="ATP-grasp" evidence="11">
    <location>
        <begin position="116"/>
        <end position="300"/>
    </location>
</feature>
<dbReference type="GO" id="GO:0005737">
    <property type="term" value="C:cytoplasm"/>
    <property type="evidence" value="ECO:0007669"/>
    <property type="project" value="TreeGrafter"/>
</dbReference>
<evidence type="ECO:0000313" key="12">
    <source>
        <dbReference type="EMBL" id="AKU92828.1"/>
    </source>
</evidence>
<keyword evidence="8" id="KW-0648">Protein biosynthesis</keyword>
<evidence type="ECO:0000256" key="8">
    <source>
        <dbReference type="ARBA" id="ARBA00022917"/>
    </source>
</evidence>
<dbReference type="GO" id="GO:0006412">
    <property type="term" value="P:translation"/>
    <property type="evidence" value="ECO:0007669"/>
    <property type="project" value="UniProtKB-KW"/>
</dbReference>
<dbReference type="NCBIfam" id="TIGR00768">
    <property type="entry name" value="rimK_fam"/>
    <property type="match status" value="1"/>
</dbReference>
<dbReference type="PANTHER" id="PTHR21621">
    <property type="entry name" value="RIBOSOMAL PROTEIN S6 MODIFICATION PROTEIN"/>
    <property type="match status" value="1"/>
</dbReference>
<dbReference type="InterPro" id="IPR011761">
    <property type="entry name" value="ATP-grasp"/>
</dbReference>
<evidence type="ECO:0000256" key="1">
    <source>
        <dbReference type="ARBA" id="ARBA00001936"/>
    </source>
</evidence>
<proteinExistence type="predicted"/>
<dbReference type="AlphaFoldDB" id="A0A0K1PH15"/>
<name>A0A0K1PH15_9BACT</name>
<dbReference type="Gene3D" id="3.30.470.20">
    <property type="entry name" value="ATP-grasp fold, B domain"/>
    <property type="match status" value="1"/>
</dbReference>
<evidence type="ECO:0000256" key="3">
    <source>
        <dbReference type="ARBA" id="ARBA00022598"/>
    </source>
</evidence>
<dbReference type="PANTHER" id="PTHR21621:SF0">
    <property type="entry name" value="BETA-CITRYLGLUTAMATE SYNTHASE B-RELATED"/>
    <property type="match status" value="1"/>
</dbReference>
<gene>
    <name evidence="12" type="ORF">AKJ08_3215</name>
</gene>
<dbReference type="GO" id="GO:0016740">
    <property type="term" value="F:transferase activity"/>
    <property type="evidence" value="ECO:0007669"/>
    <property type="project" value="UniProtKB-KW"/>
</dbReference>
<dbReference type="GO" id="GO:0018169">
    <property type="term" value="F:ribosomal S6-glutamic acid ligase activity"/>
    <property type="evidence" value="ECO:0007669"/>
    <property type="project" value="TreeGrafter"/>
</dbReference>
<evidence type="ECO:0000313" key="13">
    <source>
        <dbReference type="Proteomes" id="UP000055590"/>
    </source>
</evidence>
<evidence type="ECO:0000256" key="4">
    <source>
        <dbReference type="ARBA" id="ARBA00022723"/>
    </source>
</evidence>
<keyword evidence="4" id="KW-0479">Metal-binding</keyword>
<sequence length="314" mass="34201">MKTRRRRPPAERLRVAILSRKERLYSTRRLVEATRAFGHEPVVLDTLRCDLLVEQGKPSIFYEGRALEGISVAIPRIGASITRYGIAVVNQLEAMGIPVVASSGAIARSRDKLRCLQVLASSRIDVPRTVMMREREHLELAVEQLGGLPVIVKLLQGTQGVGVMLAHSLDELESTLDTMWNLEQEILLQEFVAESRGKDVRALVVGDRVVGAMRRVAKVEGEFRSNIHRGGSGEPIELPASWAEEAIRAARACGLDVAGVDLLESSAGPRITEINSSPGIEGLERATGKDIAAEIIAHAVSLARGAERVEGRES</sequence>
<dbReference type="GO" id="GO:0005524">
    <property type="term" value="F:ATP binding"/>
    <property type="evidence" value="ECO:0007669"/>
    <property type="project" value="UniProtKB-UniRule"/>
</dbReference>
<dbReference type="PROSITE" id="PS50975">
    <property type="entry name" value="ATP_GRASP"/>
    <property type="match status" value="1"/>
</dbReference>
<protein>
    <submittedName>
        <fullName evidence="12">Ribosomal protein S6 glutaminyl transferase</fullName>
    </submittedName>
</protein>
<dbReference type="SUPFAM" id="SSF56059">
    <property type="entry name" value="Glutathione synthetase ATP-binding domain-like"/>
    <property type="match status" value="1"/>
</dbReference>
<organism evidence="12 13">
    <name type="scientific">Vulgatibacter incomptus</name>
    <dbReference type="NCBI Taxonomy" id="1391653"/>
    <lineage>
        <taxon>Bacteria</taxon>
        <taxon>Pseudomonadati</taxon>
        <taxon>Myxococcota</taxon>
        <taxon>Myxococcia</taxon>
        <taxon>Myxococcales</taxon>
        <taxon>Cystobacterineae</taxon>
        <taxon>Vulgatibacteraceae</taxon>
        <taxon>Vulgatibacter</taxon>
    </lineage>
</organism>
<dbReference type="STRING" id="1391653.AKJ08_3215"/>
<keyword evidence="3" id="KW-0436">Ligase</keyword>
<accession>A0A0K1PH15</accession>
<dbReference type="KEGG" id="vin:AKJ08_3215"/>
<dbReference type="Gene3D" id="3.40.50.20">
    <property type="match status" value="1"/>
</dbReference>
<keyword evidence="5 10" id="KW-0547">Nucleotide-binding</keyword>
<comment type="cofactor">
    <cofactor evidence="1">
        <name>Mn(2+)</name>
        <dbReference type="ChEBI" id="CHEBI:29035"/>
    </cofactor>
</comment>
<evidence type="ECO:0000256" key="7">
    <source>
        <dbReference type="ARBA" id="ARBA00022842"/>
    </source>
</evidence>
<dbReference type="InterPro" id="IPR013815">
    <property type="entry name" value="ATP_grasp_subdomain_1"/>
</dbReference>
<keyword evidence="12" id="KW-0808">Transferase</keyword>
<keyword evidence="6 10" id="KW-0067">ATP-binding</keyword>
<evidence type="ECO:0000259" key="11">
    <source>
        <dbReference type="PROSITE" id="PS50975"/>
    </source>
</evidence>
<keyword evidence="13" id="KW-1185">Reference proteome</keyword>
<comment type="cofactor">
    <cofactor evidence="2">
        <name>Mg(2+)</name>
        <dbReference type="ChEBI" id="CHEBI:18420"/>
    </cofactor>
</comment>
<dbReference type="Gene3D" id="3.30.1490.20">
    <property type="entry name" value="ATP-grasp fold, A domain"/>
    <property type="match status" value="1"/>
</dbReference>
<dbReference type="PATRIC" id="fig|1391653.3.peg.3360"/>
<dbReference type="InterPro" id="IPR013651">
    <property type="entry name" value="ATP-grasp_RimK-type"/>
</dbReference>
<reference evidence="12 13" key="1">
    <citation type="submission" date="2015-08" db="EMBL/GenBank/DDBJ databases">
        <authorList>
            <person name="Babu N.S."/>
            <person name="Beckwith C.J."/>
            <person name="Beseler K.G."/>
            <person name="Brison A."/>
            <person name="Carone J.V."/>
            <person name="Caskin T.P."/>
            <person name="Diamond M."/>
            <person name="Durham M.E."/>
            <person name="Foxe J.M."/>
            <person name="Go M."/>
            <person name="Henderson B.A."/>
            <person name="Jones I.B."/>
            <person name="McGettigan J.A."/>
            <person name="Micheletti S.J."/>
            <person name="Nasrallah M.E."/>
            <person name="Ortiz D."/>
            <person name="Piller C.R."/>
            <person name="Privatt S.R."/>
            <person name="Schneider S.L."/>
            <person name="Sharp S."/>
            <person name="Smith T.C."/>
            <person name="Stanton J.D."/>
            <person name="Ullery H.E."/>
            <person name="Wilson R.J."/>
            <person name="Serrano M.G."/>
            <person name="Buck G."/>
            <person name="Lee V."/>
            <person name="Wang Y."/>
            <person name="Carvalho R."/>
            <person name="Voegtly L."/>
            <person name="Shi R."/>
            <person name="Duckworth R."/>
            <person name="Johnson A."/>
            <person name="Loviza R."/>
            <person name="Walstead R."/>
            <person name="Shah Z."/>
            <person name="Kiflezghi M."/>
            <person name="Wade K."/>
            <person name="Ball S.L."/>
            <person name="Bradley K.W."/>
            <person name="Asai D.J."/>
            <person name="Bowman C.A."/>
            <person name="Russell D.A."/>
            <person name="Pope W.H."/>
            <person name="Jacobs-Sera D."/>
            <person name="Hendrix R.W."/>
            <person name="Hatfull G.F."/>
        </authorList>
    </citation>
    <scope>NUCLEOTIDE SEQUENCE [LARGE SCALE GENOMIC DNA]</scope>
    <source>
        <strain evidence="12 13">DSM 27710</strain>
    </source>
</reference>
<dbReference type="GO" id="GO:0046872">
    <property type="term" value="F:metal ion binding"/>
    <property type="evidence" value="ECO:0007669"/>
    <property type="project" value="UniProtKB-KW"/>
</dbReference>
<dbReference type="GO" id="GO:0009432">
    <property type="term" value="P:SOS response"/>
    <property type="evidence" value="ECO:0007669"/>
    <property type="project" value="TreeGrafter"/>
</dbReference>
<evidence type="ECO:0000256" key="6">
    <source>
        <dbReference type="ARBA" id="ARBA00022840"/>
    </source>
</evidence>
<keyword evidence="9" id="KW-0464">Manganese</keyword>
<keyword evidence="7" id="KW-0460">Magnesium</keyword>
<dbReference type="Pfam" id="PF18030">
    <property type="entry name" value="Rimk_N"/>
    <property type="match status" value="1"/>
</dbReference>
<dbReference type="Pfam" id="PF08443">
    <property type="entry name" value="RimK"/>
    <property type="match status" value="1"/>
</dbReference>
<evidence type="ECO:0000256" key="10">
    <source>
        <dbReference type="PROSITE-ProRule" id="PRU00409"/>
    </source>
</evidence>
<evidence type="ECO:0000256" key="2">
    <source>
        <dbReference type="ARBA" id="ARBA00001946"/>
    </source>
</evidence>